<proteinExistence type="predicted"/>
<comment type="caution">
    <text evidence="1">The sequence shown here is derived from an EMBL/GenBank/DDBJ whole genome shotgun (WGS) entry which is preliminary data.</text>
</comment>
<name>A0A438IL71_VITVI</name>
<accession>A0A438IL71</accession>
<gene>
    <name evidence="1" type="ORF">CK203_026337</name>
</gene>
<evidence type="ECO:0000313" key="2">
    <source>
        <dbReference type="Proteomes" id="UP000288805"/>
    </source>
</evidence>
<reference evidence="1 2" key="1">
    <citation type="journal article" date="2018" name="PLoS Genet.">
        <title>Population sequencing reveals clonal diversity and ancestral inbreeding in the grapevine cultivar Chardonnay.</title>
        <authorList>
            <person name="Roach M.J."/>
            <person name="Johnson D.L."/>
            <person name="Bohlmann J."/>
            <person name="van Vuuren H.J."/>
            <person name="Jones S.J."/>
            <person name="Pretorius I.S."/>
            <person name="Schmidt S.A."/>
            <person name="Borneman A.R."/>
        </authorList>
    </citation>
    <scope>NUCLEOTIDE SEQUENCE [LARGE SCALE GENOMIC DNA]</scope>
    <source>
        <strain evidence="2">cv. Chardonnay</strain>
        <tissue evidence="1">Leaf</tissue>
    </source>
</reference>
<organism evidence="1 2">
    <name type="scientific">Vitis vinifera</name>
    <name type="common">Grape</name>
    <dbReference type="NCBI Taxonomy" id="29760"/>
    <lineage>
        <taxon>Eukaryota</taxon>
        <taxon>Viridiplantae</taxon>
        <taxon>Streptophyta</taxon>
        <taxon>Embryophyta</taxon>
        <taxon>Tracheophyta</taxon>
        <taxon>Spermatophyta</taxon>
        <taxon>Magnoliopsida</taxon>
        <taxon>eudicotyledons</taxon>
        <taxon>Gunneridae</taxon>
        <taxon>Pentapetalae</taxon>
        <taxon>rosids</taxon>
        <taxon>Vitales</taxon>
        <taxon>Vitaceae</taxon>
        <taxon>Viteae</taxon>
        <taxon>Vitis</taxon>
    </lineage>
</organism>
<evidence type="ECO:0000313" key="1">
    <source>
        <dbReference type="EMBL" id="RVW97441.1"/>
    </source>
</evidence>
<sequence length="105" mass="12241">MADITHLPMEQLQDLEYCIDSNPPWRRKKAELLLRSGILIVRLSVKSTLCVFPFPSYLPYLVLKRLGWWTYNERGVWILNDRGIHIMEGFLARLQDKVVVEGGRG</sequence>
<dbReference type="AlphaFoldDB" id="A0A438IL71"/>
<dbReference type="Proteomes" id="UP000288805">
    <property type="component" value="Unassembled WGS sequence"/>
</dbReference>
<protein>
    <submittedName>
        <fullName evidence="1">Uncharacterized protein</fullName>
    </submittedName>
</protein>
<dbReference type="EMBL" id="QGNW01000101">
    <property type="protein sequence ID" value="RVW97441.1"/>
    <property type="molecule type" value="Genomic_DNA"/>
</dbReference>